<reference evidence="1 4" key="3">
    <citation type="submission" date="2017-11" db="EMBL/GenBank/DDBJ databases">
        <title>Complete genome sequence of Serratia sp. ATCC 39006 LacA.</title>
        <authorList>
            <person name="Hampton H.G."/>
            <person name="Jackson S.A."/>
            <person name="Jauregui R."/>
            <person name="Poulter G.T.M."/>
            <person name="Salmond G.P.C."/>
            <person name="Fineran P.C."/>
        </authorList>
    </citation>
    <scope>NUCLEOTIDE SEQUENCE [LARGE SCALE GENOMIC DNA]</scope>
    <source>
        <strain evidence="1 4">ATCC 39006</strain>
    </source>
</reference>
<accession>A0A2I5TJ78</accession>
<evidence type="ECO:0000313" key="3">
    <source>
        <dbReference type="Proteomes" id="UP000017700"/>
    </source>
</evidence>
<dbReference type="AlphaFoldDB" id="A0A2I5TJ78"/>
<evidence type="ECO:0000313" key="1">
    <source>
        <dbReference type="EMBL" id="AUH00291.1"/>
    </source>
</evidence>
<dbReference type="InterPro" id="IPR027910">
    <property type="entry name" value="YdiL_sf"/>
</dbReference>
<dbReference type="Pfam" id="PF08965">
    <property type="entry name" value="Aca2_YdiL"/>
    <property type="match status" value="1"/>
</dbReference>
<dbReference type="OrthoDB" id="7066373at2"/>
<reference evidence="2" key="4">
    <citation type="submission" date="2017-11" db="EMBL/GenBank/DDBJ databases">
        <title>Complete genome sequence of Serratia sp. ATCC 39006.</title>
        <authorList>
            <person name="Hampton H.G."/>
            <person name="Jackson S.A."/>
            <person name="Jauregui R."/>
            <person name="Poulter G.T.M."/>
            <person name="Salmond G.P.C."/>
            <person name="Fineran P.C."/>
        </authorList>
    </citation>
    <scope>NUCLEOTIDE SEQUENCE</scope>
    <source>
        <strain evidence="2">ATCC 39006</strain>
    </source>
</reference>
<organism evidence="2 3">
    <name type="scientific">Serratia sp. (strain ATCC 39006)</name>
    <name type="common">Prodigiosinella confusarubida</name>
    <dbReference type="NCBI Taxonomy" id="104623"/>
    <lineage>
        <taxon>Bacteria</taxon>
        <taxon>Pseudomonadati</taxon>
        <taxon>Pseudomonadota</taxon>
        <taxon>Gammaproteobacteria</taxon>
        <taxon>Enterobacterales</taxon>
        <taxon>Pectobacteriaceae</taxon>
        <taxon>Prodigiosinella</taxon>
    </lineage>
</organism>
<dbReference type="Proteomes" id="UP000017700">
    <property type="component" value="Chromosome"/>
</dbReference>
<proteinExistence type="predicted"/>
<keyword evidence="3" id="KW-1185">Reference proteome</keyword>
<dbReference type="InterPro" id="IPR015060">
    <property type="entry name" value="Aca2_YdiL-like"/>
</dbReference>
<evidence type="ECO:0000313" key="2">
    <source>
        <dbReference type="EMBL" id="AUH04611.1"/>
    </source>
</evidence>
<name>A0A2I5TJ78_SERS3</name>
<sequence length="118" mass="13885">MNHLELQAMRQLFLLSVEEAALHIAGDGNTEQWLMWERGEKEIPPSVIEKLSHLNKERKERINAIIKKINNRIGNNTMRSFIDFDAFLSVYTDGDFLEWKVYQSVANELYSRDLERLC</sequence>
<protein>
    <submittedName>
        <fullName evidence="2">DUF1870 domain-containing protein</fullName>
    </submittedName>
</protein>
<dbReference type="RefSeq" id="WP_021016527.1">
    <property type="nucleotide sequence ID" value="NZ_CP025084.1"/>
</dbReference>
<gene>
    <name evidence="1" type="ORF">CWC46_11025</name>
    <name evidence="2" type="ORF">Ser39006_011030</name>
</gene>
<dbReference type="InterPro" id="IPR010982">
    <property type="entry name" value="Lambda_DNA-bd_dom_sf"/>
</dbReference>
<dbReference type="KEGG" id="sera:Ser39006_011030"/>
<evidence type="ECO:0000313" key="4">
    <source>
        <dbReference type="Proteomes" id="UP000233778"/>
    </source>
</evidence>
<dbReference type="EMBL" id="CP025085">
    <property type="protein sequence ID" value="AUH00291.1"/>
    <property type="molecule type" value="Genomic_DNA"/>
</dbReference>
<dbReference type="GO" id="GO:0003677">
    <property type="term" value="F:DNA binding"/>
    <property type="evidence" value="ECO:0007669"/>
    <property type="project" value="InterPro"/>
</dbReference>
<reference evidence="2 3" key="1">
    <citation type="journal article" date="2013" name="Genome Announc.">
        <title>Draft genome sequence of Serratia sp. strain ATCC 39006, a model bacterium for analysis of the biosynthesis and regulation of prodigiosin, a carbapenem, and gas vesicles.</title>
        <authorList>
            <person name="Fineran P.C."/>
            <person name="Iglesias Cans M.C."/>
            <person name="Ramsay J.P."/>
            <person name="Wilf N.M."/>
            <person name="Cossyleon D."/>
            <person name="McNeil M.B."/>
            <person name="Williamson N.R."/>
            <person name="Monson R.E."/>
            <person name="Becher S.A."/>
            <person name="Stanton J.A."/>
            <person name="Brugger K."/>
            <person name="Brown S.D."/>
            <person name="Salmond G.P."/>
        </authorList>
    </citation>
    <scope>NUCLEOTIDE SEQUENCE [LARGE SCALE GENOMIC DNA]</scope>
    <source>
        <strain evidence="2">ATCC 39006</strain>
        <strain evidence="3">ATCC 39006 / SC 11482</strain>
    </source>
</reference>
<dbReference type="KEGG" id="serq:CWC46_11025"/>
<dbReference type="EMBL" id="CP025084">
    <property type="protein sequence ID" value="AUH04611.1"/>
    <property type="molecule type" value="Genomic_DNA"/>
</dbReference>
<dbReference type="Gene3D" id="1.10.3100.10">
    <property type="entry name" value="Putative cytoplasmic protein"/>
    <property type="match status" value="1"/>
</dbReference>
<reference evidence="2" key="2">
    <citation type="submission" date="2013-09" db="EMBL/GenBank/DDBJ databases">
        <authorList>
            <person name="Wang G."/>
            <person name="Yang Y."/>
            <person name="Su Y."/>
        </authorList>
    </citation>
    <scope>NUCLEOTIDE SEQUENCE</scope>
    <source>
        <strain evidence="2">ATCC 39006</strain>
    </source>
</reference>
<dbReference type="SUPFAM" id="SSF47413">
    <property type="entry name" value="lambda repressor-like DNA-binding domains"/>
    <property type="match status" value="1"/>
</dbReference>
<dbReference type="Proteomes" id="UP000233778">
    <property type="component" value="Chromosome"/>
</dbReference>